<evidence type="ECO:0000256" key="1">
    <source>
        <dbReference type="SAM" id="Phobius"/>
    </source>
</evidence>
<evidence type="ECO:0000313" key="2">
    <source>
        <dbReference type="EMBL" id="EOR96051.1"/>
    </source>
</evidence>
<proteinExistence type="predicted"/>
<keyword evidence="3" id="KW-1185">Reference proteome</keyword>
<dbReference type="RefSeq" id="WP_016193941.1">
    <property type="nucleotide sequence ID" value="NZ_AQPN01000024.1"/>
</dbReference>
<protein>
    <submittedName>
        <fullName evidence="2">Uncharacterized protein</fullName>
    </submittedName>
</protein>
<comment type="caution">
    <text evidence="2">The sequence shown here is derived from an EMBL/GenBank/DDBJ whole genome shotgun (WGS) entry which is preliminary data.</text>
</comment>
<dbReference type="AlphaFoldDB" id="R9GWC1"/>
<accession>R9GWC1</accession>
<keyword evidence="1" id="KW-0812">Transmembrane</keyword>
<dbReference type="EMBL" id="AQPN01000024">
    <property type="protein sequence ID" value="EOR96051.1"/>
    <property type="molecule type" value="Genomic_DNA"/>
</dbReference>
<keyword evidence="1" id="KW-0472">Membrane</keyword>
<dbReference type="STRING" id="1150600.ADIARSV_0695"/>
<keyword evidence="1" id="KW-1133">Transmembrane helix</keyword>
<feature type="transmembrane region" description="Helical" evidence="1">
    <location>
        <begin position="7"/>
        <end position="27"/>
    </location>
</feature>
<name>R9GWC1_9SPHI</name>
<dbReference type="eggNOG" id="ENOG50319R3">
    <property type="taxonomic scope" value="Bacteria"/>
</dbReference>
<evidence type="ECO:0000313" key="3">
    <source>
        <dbReference type="Proteomes" id="UP000014174"/>
    </source>
</evidence>
<organism evidence="2 3">
    <name type="scientific">Arcticibacter svalbardensis MN12-7</name>
    <dbReference type="NCBI Taxonomy" id="1150600"/>
    <lineage>
        <taxon>Bacteria</taxon>
        <taxon>Pseudomonadati</taxon>
        <taxon>Bacteroidota</taxon>
        <taxon>Sphingobacteriia</taxon>
        <taxon>Sphingobacteriales</taxon>
        <taxon>Sphingobacteriaceae</taxon>
        <taxon>Arcticibacter</taxon>
    </lineage>
</organism>
<dbReference type="Proteomes" id="UP000014174">
    <property type="component" value="Unassembled WGS sequence"/>
</dbReference>
<gene>
    <name evidence="2" type="ORF">ADIARSV_0695</name>
</gene>
<reference evidence="2 3" key="1">
    <citation type="journal article" date="2013" name="Genome Announc.">
        <title>Draft Genome Sequence of Arcticibacter svalbardensis Strain MN12-7T, a Member of the Family Sphingobacteriaceae Isolated from an Arctic Soil Sample.</title>
        <authorList>
            <person name="Shivaji S."/>
            <person name="Ara S."/>
            <person name="Prasad S."/>
            <person name="Manasa B.P."/>
            <person name="Begum Z."/>
            <person name="Singh A."/>
            <person name="Kumar Pinnaka A."/>
        </authorList>
    </citation>
    <scope>NUCLEOTIDE SEQUENCE [LARGE SCALE GENOMIC DNA]</scope>
    <source>
        <strain evidence="2 3">MN12-7</strain>
    </source>
</reference>
<sequence length="171" mass="20041">MKDRGKKIFLAASVIVPFMLYCGYYYGMMVKNAPYKFSEFESITYRYGTGDTLLNQYDSKTQNYQYLDSDDSLVKTKLKLTKDDLLYLHRKATDYGFWDFPTQIRGRKDQAGANSPHYYIKFTYKRKSKEVYFDLNYDGNPKLKDAVRVLIETINKSLDDAQARTETKKPA</sequence>